<reference evidence="1 2" key="1">
    <citation type="submission" date="2016-08" db="EMBL/GenBank/DDBJ databases">
        <title>Novel Firmicute Genomes.</title>
        <authorList>
            <person name="Poppleton D.I."/>
            <person name="Gribaldo S."/>
        </authorList>
    </citation>
    <scope>NUCLEOTIDE SEQUENCE [LARGE SCALE GENOMIC DNA]</scope>
    <source>
        <strain evidence="1 2">RAOx-1</strain>
    </source>
</reference>
<dbReference type="AlphaFoldDB" id="A0A419SIL6"/>
<evidence type="ECO:0000313" key="1">
    <source>
        <dbReference type="EMBL" id="RKD23758.1"/>
    </source>
</evidence>
<dbReference type="EMBL" id="MCHY01000008">
    <property type="protein sequence ID" value="RKD23758.1"/>
    <property type="molecule type" value="Genomic_DNA"/>
</dbReference>
<evidence type="ECO:0000313" key="2">
    <source>
        <dbReference type="Proteomes" id="UP000284219"/>
    </source>
</evidence>
<accession>A0A419SIL6</accession>
<comment type="caution">
    <text evidence="1">The sequence shown here is derived from an EMBL/GenBank/DDBJ whole genome shotgun (WGS) entry which is preliminary data.</text>
</comment>
<gene>
    <name evidence="1" type="ORF">BEP19_04830</name>
</gene>
<keyword evidence="2" id="KW-1185">Reference proteome</keyword>
<name>A0A419SIL6_9BACL</name>
<organism evidence="1 2">
    <name type="scientific">Ammoniphilus oxalaticus</name>
    <dbReference type="NCBI Taxonomy" id="66863"/>
    <lineage>
        <taxon>Bacteria</taxon>
        <taxon>Bacillati</taxon>
        <taxon>Bacillota</taxon>
        <taxon>Bacilli</taxon>
        <taxon>Bacillales</taxon>
        <taxon>Paenibacillaceae</taxon>
        <taxon>Aneurinibacillus group</taxon>
        <taxon>Ammoniphilus</taxon>
    </lineage>
</organism>
<dbReference type="Proteomes" id="UP000284219">
    <property type="component" value="Unassembled WGS sequence"/>
</dbReference>
<protein>
    <submittedName>
        <fullName evidence="1">Uncharacterized protein</fullName>
    </submittedName>
</protein>
<sequence length="61" mass="7426">MKYNLLSIYHKELYQYNRHSTLMSAYKHINDPKFKHCVIREKGEVYKALTTFFKKEEGIKL</sequence>
<proteinExistence type="predicted"/>